<dbReference type="PROSITE" id="PS51257">
    <property type="entry name" value="PROKAR_LIPOPROTEIN"/>
    <property type="match status" value="1"/>
</dbReference>
<evidence type="ECO:0000256" key="1">
    <source>
        <dbReference type="SAM" id="SignalP"/>
    </source>
</evidence>
<sequence length="166" mass="18076">MKKAIVLLMITGLFSAFTACAQRPSPAAKVSETTTAGVKITIDYSQPAVKGRTIGKDIAPFGKVWRTGANEATWMEVSKDVKVEGKALKAGKYGIWTIPGEKEWTIIFNSKSNISGTEYNQASDVMRVVVKPGKSASFSERMTFKIAKTGVVSLIWGDHQVNFNVK</sequence>
<accession>A0A1G9X1C1</accession>
<feature type="signal peptide" evidence="1">
    <location>
        <begin position="1"/>
        <end position="21"/>
    </location>
</feature>
<dbReference type="EMBL" id="FNHH01000028">
    <property type="protein sequence ID" value="SDM90488.1"/>
    <property type="molecule type" value="Genomic_DNA"/>
</dbReference>
<proteinExistence type="predicted"/>
<gene>
    <name evidence="2" type="ORF">SAMN05421813_12814</name>
</gene>
<dbReference type="Pfam" id="PF11138">
    <property type="entry name" value="DUF2911"/>
    <property type="match status" value="1"/>
</dbReference>
<keyword evidence="1" id="KW-0732">Signal</keyword>
<protein>
    <recommendedName>
        <fullName evidence="4">DUF2911 domain-containing protein</fullName>
    </recommendedName>
</protein>
<dbReference type="Proteomes" id="UP000199226">
    <property type="component" value="Unassembled WGS sequence"/>
</dbReference>
<dbReference type="OrthoDB" id="195456at2"/>
<dbReference type="RefSeq" id="WP_090706330.1">
    <property type="nucleotide sequence ID" value="NZ_FNHH01000028.1"/>
</dbReference>
<dbReference type="AlphaFoldDB" id="A0A1G9X1C1"/>
<evidence type="ECO:0000313" key="2">
    <source>
        <dbReference type="EMBL" id="SDM90488.1"/>
    </source>
</evidence>
<keyword evidence="3" id="KW-1185">Reference proteome</keyword>
<organism evidence="2 3">
    <name type="scientific">Daejeonella rubra</name>
    <dbReference type="NCBI Taxonomy" id="990371"/>
    <lineage>
        <taxon>Bacteria</taxon>
        <taxon>Pseudomonadati</taxon>
        <taxon>Bacteroidota</taxon>
        <taxon>Sphingobacteriia</taxon>
        <taxon>Sphingobacteriales</taxon>
        <taxon>Sphingobacteriaceae</taxon>
        <taxon>Daejeonella</taxon>
    </lineage>
</organism>
<dbReference type="STRING" id="990371.SAMN05421813_12814"/>
<reference evidence="3" key="1">
    <citation type="submission" date="2016-10" db="EMBL/GenBank/DDBJ databases">
        <authorList>
            <person name="Varghese N."/>
            <person name="Submissions S."/>
        </authorList>
    </citation>
    <scope>NUCLEOTIDE SEQUENCE [LARGE SCALE GENOMIC DNA]</scope>
    <source>
        <strain evidence="3">DSM 24536</strain>
    </source>
</reference>
<dbReference type="InterPro" id="IPR021314">
    <property type="entry name" value="DUF2911"/>
</dbReference>
<evidence type="ECO:0000313" key="3">
    <source>
        <dbReference type="Proteomes" id="UP000199226"/>
    </source>
</evidence>
<evidence type="ECO:0008006" key="4">
    <source>
        <dbReference type="Google" id="ProtNLM"/>
    </source>
</evidence>
<feature type="chain" id="PRO_5011764676" description="DUF2911 domain-containing protein" evidence="1">
    <location>
        <begin position="22"/>
        <end position="166"/>
    </location>
</feature>
<name>A0A1G9X1C1_9SPHI</name>